<organism evidence="11 12">
    <name type="scientific">Microbacterium aquimaris</name>
    <dbReference type="NCBI Taxonomy" id="459816"/>
    <lineage>
        <taxon>Bacteria</taxon>
        <taxon>Bacillati</taxon>
        <taxon>Actinomycetota</taxon>
        <taxon>Actinomycetes</taxon>
        <taxon>Micrococcales</taxon>
        <taxon>Microbacteriaceae</taxon>
        <taxon>Microbacterium</taxon>
    </lineage>
</organism>
<evidence type="ECO:0000256" key="1">
    <source>
        <dbReference type="ARBA" id="ARBA00004752"/>
    </source>
</evidence>
<evidence type="ECO:0000256" key="4">
    <source>
        <dbReference type="ARBA" id="ARBA00022679"/>
    </source>
</evidence>
<keyword evidence="6 9" id="KW-0133">Cell shape</keyword>
<dbReference type="EMBL" id="JAWJYN010000001">
    <property type="protein sequence ID" value="MDZ8160740.1"/>
    <property type="molecule type" value="Genomic_DNA"/>
</dbReference>
<evidence type="ECO:0000313" key="11">
    <source>
        <dbReference type="EMBL" id="MDZ8160740.1"/>
    </source>
</evidence>
<dbReference type="InterPro" id="IPR050979">
    <property type="entry name" value="LD-transpeptidase"/>
</dbReference>
<sequence length="251" mass="25257">MDTAALRNALALVGTLTIGALTVTGCGTTGEATVQTAPASPGTAADTAAPDAAAEPAHVARLTAAVDVFDAPAGVVVRTLDAATGFGSQTVLLVTDADRTGWLEVMLPGRPNGALGWIRSDAAEVREVALEVQIDLAARELSLLDAGTVVWTTPTAIGDPEHPTPTGSFYVTDKLDTGDPNGAYGPYALGLSARSDVLTEFAGGDGQIGIHGTNVPDSIGQAVSHGCPRIDNALVAELAALLPLGTPVTIS</sequence>
<evidence type="ECO:0000256" key="6">
    <source>
        <dbReference type="ARBA" id="ARBA00022960"/>
    </source>
</evidence>
<keyword evidence="5" id="KW-0378">Hydrolase</keyword>
<evidence type="ECO:0000256" key="7">
    <source>
        <dbReference type="ARBA" id="ARBA00022984"/>
    </source>
</evidence>
<name>A0ABU5N3X7_9MICO</name>
<dbReference type="Gene3D" id="2.40.440.10">
    <property type="entry name" value="L,D-transpeptidase catalytic domain-like"/>
    <property type="match status" value="1"/>
</dbReference>
<evidence type="ECO:0000256" key="8">
    <source>
        <dbReference type="ARBA" id="ARBA00023316"/>
    </source>
</evidence>
<feature type="active site" description="Proton donor/acceptor" evidence="9">
    <location>
        <position position="211"/>
    </location>
</feature>
<keyword evidence="7 9" id="KW-0573">Peptidoglycan synthesis</keyword>
<dbReference type="PROSITE" id="PS52029">
    <property type="entry name" value="LD_TPASE"/>
    <property type="match status" value="1"/>
</dbReference>
<gene>
    <name evidence="11" type="ORF">R2Q92_02765</name>
</gene>
<dbReference type="InterPro" id="IPR038063">
    <property type="entry name" value="Transpep_catalytic_dom"/>
</dbReference>
<evidence type="ECO:0000259" key="10">
    <source>
        <dbReference type="PROSITE" id="PS52029"/>
    </source>
</evidence>
<dbReference type="PANTHER" id="PTHR30582">
    <property type="entry name" value="L,D-TRANSPEPTIDASE"/>
    <property type="match status" value="1"/>
</dbReference>
<dbReference type="EC" id="2.-.-.-" evidence="11"/>
<evidence type="ECO:0000256" key="3">
    <source>
        <dbReference type="ARBA" id="ARBA00022676"/>
    </source>
</evidence>
<comment type="caution">
    <text evidence="11">The sequence shown here is derived from an EMBL/GenBank/DDBJ whole genome shotgun (WGS) entry which is preliminary data.</text>
</comment>
<keyword evidence="8 9" id="KW-0961">Cell wall biogenesis/degradation</keyword>
<feature type="active site" description="Nucleophile" evidence="9">
    <location>
        <position position="227"/>
    </location>
</feature>
<feature type="domain" description="L,D-TPase catalytic" evidence="10">
    <location>
        <begin position="130"/>
        <end position="251"/>
    </location>
</feature>
<dbReference type="SUPFAM" id="SSF141523">
    <property type="entry name" value="L,D-transpeptidase catalytic domain-like"/>
    <property type="match status" value="1"/>
</dbReference>
<evidence type="ECO:0000313" key="12">
    <source>
        <dbReference type="Proteomes" id="UP001291912"/>
    </source>
</evidence>
<dbReference type="CDD" id="cd16913">
    <property type="entry name" value="YkuD_like"/>
    <property type="match status" value="1"/>
</dbReference>
<dbReference type="PROSITE" id="PS51257">
    <property type="entry name" value="PROKAR_LIPOPROTEIN"/>
    <property type="match status" value="1"/>
</dbReference>
<dbReference type="Pfam" id="PF03734">
    <property type="entry name" value="YkuD"/>
    <property type="match status" value="1"/>
</dbReference>
<keyword evidence="12" id="KW-1185">Reference proteome</keyword>
<dbReference type="GO" id="GO:0016740">
    <property type="term" value="F:transferase activity"/>
    <property type="evidence" value="ECO:0007669"/>
    <property type="project" value="UniProtKB-KW"/>
</dbReference>
<keyword evidence="4 11" id="KW-0808">Transferase</keyword>
<evidence type="ECO:0000256" key="9">
    <source>
        <dbReference type="PROSITE-ProRule" id="PRU01373"/>
    </source>
</evidence>
<evidence type="ECO:0000256" key="2">
    <source>
        <dbReference type="ARBA" id="ARBA00005992"/>
    </source>
</evidence>
<comment type="similarity">
    <text evidence="2">Belongs to the YkuD family.</text>
</comment>
<protein>
    <submittedName>
        <fullName evidence="11">L,D-transpeptidase</fullName>
        <ecNumber evidence="11">2.-.-.-</ecNumber>
    </submittedName>
</protein>
<accession>A0ABU5N3X7</accession>
<proteinExistence type="inferred from homology"/>
<comment type="pathway">
    <text evidence="1 9">Cell wall biogenesis; peptidoglycan biosynthesis.</text>
</comment>
<dbReference type="InterPro" id="IPR005490">
    <property type="entry name" value="LD_TPept_cat_dom"/>
</dbReference>
<reference evidence="11 12" key="1">
    <citation type="submission" date="2023-10" db="EMBL/GenBank/DDBJ databases">
        <title>Microbacterium xanthum sp. nov., isolated from seaweed.</title>
        <authorList>
            <person name="Lee S.D."/>
        </authorList>
    </citation>
    <scope>NUCLEOTIDE SEQUENCE [LARGE SCALE GENOMIC DNA]</scope>
    <source>
        <strain evidence="11 12">KCTC 19124</strain>
    </source>
</reference>
<dbReference type="RefSeq" id="WP_194423429.1">
    <property type="nucleotide sequence ID" value="NZ_BAAAPT010000001.1"/>
</dbReference>
<keyword evidence="3" id="KW-0328">Glycosyltransferase</keyword>
<dbReference type="PANTHER" id="PTHR30582:SF24">
    <property type="entry name" value="L,D-TRANSPEPTIDASE ERFK_SRFK-RELATED"/>
    <property type="match status" value="1"/>
</dbReference>
<dbReference type="Proteomes" id="UP001291912">
    <property type="component" value="Unassembled WGS sequence"/>
</dbReference>
<evidence type="ECO:0000256" key="5">
    <source>
        <dbReference type="ARBA" id="ARBA00022801"/>
    </source>
</evidence>